<protein>
    <recommendedName>
        <fullName evidence="15">PHD-type domain-containing protein</fullName>
    </recommendedName>
</protein>
<dbReference type="PROSITE" id="PS50089">
    <property type="entry name" value="ZF_RING_2"/>
    <property type="match status" value="1"/>
</dbReference>
<dbReference type="InterPro" id="IPR013083">
    <property type="entry name" value="Znf_RING/FYVE/PHD"/>
</dbReference>
<dbReference type="PhylomeDB" id="B4M2D9"/>
<name>B4M2D9_DROVI</name>
<dbReference type="STRING" id="7244.B4M2D9"/>
<dbReference type="PANTHER" id="PTHR12420">
    <property type="entry name" value="PHD FINGER PROTEIN"/>
    <property type="match status" value="1"/>
</dbReference>
<keyword evidence="8" id="KW-0539">Nucleus</keyword>
<evidence type="ECO:0000256" key="2">
    <source>
        <dbReference type="ARBA" id="ARBA00004906"/>
    </source>
</evidence>
<dbReference type="InterPro" id="IPR011011">
    <property type="entry name" value="Znf_FYVE_PHD"/>
</dbReference>
<feature type="compositionally biased region" description="Acidic residues" evidence="10">
    <location>
        <begin position="276"/>
        <end position="297"/>
    </location>
</feature>
<dbReference type="KEGG" id="dvi:6632187"/>
<evidence type="ECO:0000313" key="13">
    <source>
        <dbReference type="EMBL" id="EDW65843.1"/>
    </source>
</evidence>
<keyword evidence="5 9" id="KW-0863">Zinc-finger</keyword>
<evidence type="ECO:0000259" key="11">
    <source>
        <dbReference type="PROSITE" id="PS50089"/>
    </source>
</evidence>
<feature type="region of interest" description="Disordered" evidence="10">
    <location>
        <begin position="372"/>
        <end position="431"/>
    </location>
</feature>
<comment type="pathway">
    <text evidence="2">Protein modification; protein ubiquitination.</text>
</comment>
<comment type="subcellular location">
    <subcellularLocation>
        <location evidence="1">Nucleus</location>
    </subcellularLocation>
</comment>
<dbReference type="InterPro" id="IPR042013">
    <property type="entry name" value="PHF7/G2E3_ePHD"/>
</dbReference>
<dbReference type="Proteomes" id="UP000008792">
    <property type="component" value="Unassembled WGS sequence"/>
</dbReference>
<dbReference type="eggNOG" id="KOG1084">
    <property type="taxonomic scope" value="Eukaryota"/>
</dbReference>
<dbReference type="AlphaFoldDB" id="B4M2D9"/>
<evidence type="ECO:0000256" key="8">
    <source>
        <dbReference type="ARBA" id="ARBA00023242"/>
    </source>
</evidence>
<dbReference type="GO" id="GO:0005634">
    <property type="term" value="C:nucleus"/>
    <property type="evidence" value="ECO:0007669"/>
    <property type="project" value="TreeGrafter"/>
</dbReference>
<dbReference type="CDD" id="cd15669">
    <property type="entry name" value="ePHD_PHF7_G2E3_like"/>
    <property type="match status" value="1"/>
</dbReference>
<dbReference type="InterPro" id="IPR051188">
    <property type="entry name" value="PHD-type_Zinc_Finger"/>
</dbReference>
<evidence type="ECO:0000259" key="12">
    <source>
        <dbReference type="PROSITE" id="PS51805"/>
    </source>
</evidence>
<dbReference type="PROSITE" id="PS51805">
    <property type="entry name" value="EPHD"/>
    <property type="match status" value="1"/>
</dbReference>
<evidence type="ECO:0000256" key="9">
    <source>
        <dbReference type="PROSITE-ProRule" id="PRU00175"/>
    </source>
</evidence>
<dbReference type="SMR" id="B4M2D9"/>
<dbReference type="Gene3D" id="3.30.40.10">
    <property type="entry name" value="Zinc/RING finger domain, C3HC4 (zinc finger)"/>
    <property type="match status" value="2"/>
</dbReference>
<keyword evidence="7" id="KW-0862">Zinc</keyword>
<dbReference type="InterPro" id="IPR034732">
    <property type="entry name" value="EPHD"/>
</dbReference>
<dbReference type="SUPFAM" id="SSF57903">
    <property type="entry name" value="FYVE/PHD zinc finger"/>
    <property type="match status" value="1"/>
</dbReference>
<dbReference type="InterPro" id="IPR001841">
    <property type="entry name" value="Znf_RING"/>
</dbReference>
<dbReference type="Pfam" id="PF13771">
    <property type="entry name" value="zf-HC5HC2H"/>
    <property type="match status" value="1"/>
</dbReference>
<feature type="domain" description="RING-type" evidence="11">
    <location>
        <begin position="129"/>
        <end position="181"/>
    </location>
</feature>
<feature type="region of interest" description="Disordered" evidence="10">
    <location>
        <begin position="275"/>
        <end position="297"/>
    </location>
</feature>
<feature type="domain" description="PHD-type" evidence="12">
    <location>
        <begin position="1"/>
        <end position="116"/>
    </location>
</feature>
<dbReference type="EMBL" id="CH940651">
    <property type="protein sequence ID" value="EDW65843.1"/>
    <property type="molecule type" value="Genomic_DNA"/>
</dbReference>
<feature type="compositionally biased region" description="Low complexity" evidence="10">
    <location>
        <begin position="372"/>
        <end position="388"/>
    </location>
</feature>
<dbReference type="HOGENOM" id="CLU_036020_0_0_1"/>
<accession>B4M2D9</accession>
<evidence type="ECO:0000256" key="10">
    <source>
        <dbReference type="SAM" id="MobiDB-lite"/>
    </source>
</evidence>
<gene>
    <name evidence="13" type="primary">Dvir\GJ19472</name>
    <name evidence="13" type="ORF">Dvir_GJ19472</name>
</gene>
<dbReference type="GO" id="GO:0008270">
    <property type="term" value="F:zinc ion binding"/>
    <property type="evidence" value="ECO:0007669"/>
    <property type="project" value="UniProtKB-KW"/>
</dbReference>
<keyword evidence="3" id="KW-0808">Transferase</keyword>
<dbReference type="OrthoDB" id="512616at2759"/>
<reference evidence="13 14" key="1">
    <citation type="journal article" date="2007" name="Nature">
        <title>Evolution of genes and genomes on the Drosophila phylogeny.</title>
        <authorList>
            <consortium name="Drosophila 12 Genomes Consortium"/>
            <person name="Clark A.G."/>
            <person name="Eisen M.B."/>
            <person name="Smith D.R."/>
            <person name="Bergman C.M."/>
            <person name="Oliver B."/>
            <person name="Markow T.A."/>
            <person name="Kaufman T.C."/>
            <person name="Kellis M."/>
            <person name="Gelbart W."/>
            <person name="Iyer V.N."/>
            <person name="Pollard D.A."/>
            <person name="Sackton T.B."/>
            <person name="Larracuente A.M."/>
            <person name="Singh N.D."/>
            <person name="Abad J.P."/>
            <person name="Abt D.N."/>
            <person name="Adryan B."/>
            <person name="Aguade M."/>
            <person name="Akashi H."/>
            <person name="Anderson W.W."/>
            <person name="Aquadro C.F."/>
            <person name="Ardell D.H."/>
            <person name="Arguello R."/>
            <person name="Artieri C.G."/>
            <person name="Barbash D.A."/>
            <person name="Barker D."/>
            <person name="Barsanti P."/>
            <person name="Batterham P."/>
            <person name="Batzoglou S."/>
            <person name="Begun D."/>
            <person name="Bhutkar A."/>
            <person name="Blanco E."/>
            <person name="Bosak S.A."/>
            <person name="Bradley R.K."/>
            <person name="Brand A.D."/>
            <person name="Brent M.R."/>
            <person name="Brooks A.N."/>
            <person name="Brown R.H."/>
            <person name="Butlin R.K."/>
            <person name="Caggese C."/>
            <person name="Calvi B.R."/>
            <person name="Bernardo de Carvalho A."/>
            <person name="Caspi A."/>
            <person name="Castrezana S."/>
            <person name="Celniker S.E."/>
            <person name="Chang J.L."/>
            <person name="Chapple C."/>
            <person name="Chatterji S."/>
            <person name="Chinwalla A."/>
            <person name="Civetta A."/>
            <person name="Clifton S.W."/>
            <person name="Comeron J.M."/>
            <person name="Costello J.C."/>
            <person name="Coyne J.A."/>
            <person name="Daub J."/>
            <person name="David R.G."/>
            <person name="Delcher A.L."/>
            <person name="Delehaunty K."/>
            <person name="Do C.B."/>
            <person name="Ebling H."/>
            <person name="Edwards K."/>
            <person name="Eickbush T."/>
            <person name="Evans J.D."/>
            <person name="Filipski A."/>
            <person name="Findeiss S."/>
            <person name="Freyhult E."/>
            <person name="Fulton L."/>
            <person name="Fulton R."/>
            <person name="Garcia A.C."/>
            <person name="Gardiner A."/>
            <person name="Garfield D.A."/>
            <person name="Garvin B.E."/>
            <person name="Gibson G."/>
            <person name="Gilbert D."/>
            <person name="Gnerre S."/>
            <person name="Godfrey J."/>
            <person name="Good R."/>
            <person name="Gotea V."/>
            <person name="Gravely B."/>
            <person name="Greenberg A.J."/>
            <person name="Griffiths-Jones S."/>
            <person name="Gross S."/>
            <person name="Guigo R."/>
            <person name="Gustafson E.A."/>
            <person name="Haerty W."/>
            <person name="Hahn M.W."/>
            <person name="Halligan D.L."/>
            <person name="Halpern A.L."/>
            <person name="Halter G.M."/>
            <person name="Han M.V."/>
            <person name="Heger A."/>
            <person name="Hillier L."/>
            <person name="Hinrichs A.S."/>
            <person name="Holmes I."/>
            <person name="Hoskins R.A."/>
            <person name="Hubisz M.J."/>
            <person name="Hultmark D."/>
            <person name="Huntley M.A."/>
            <person name="Jaffe D.B."/>
            <person name="Jagadeeshan S."/>
            <person name="Jeck W.R."/>
            <person name="Johnson J."/>
            <person name="Jones C.D."/>
            <person name="Jordan W.C."/>
            <person name="Karpen G.H."/>
            <person name="Kataoka E."/>
            <person name="Keightley P.D."/>
            <person name="Kheradpour P."/>
            <person name="Kirkness E.F."/>
            <person name="Koerich L.B."/>
            <person name="Kristiansen K."/>
            <person name="Kudrna D."/>
            <person name="Kulathinal R.J."/>
            <person name="Kumar S."/>
            <person name="Kwok R."/>
            <person name="Lander E."/>
            <person name="Langley C.H."/>
            <person name="Lapoint R."/>
            <person name="Lazzaro B.P."/>
            <person name="Lee S.J."/>
            <person name="Levesque L."/>
            <person name="Li R."/>
            <person name="Lin C.F."/>
            <person name="Lin M.F."/>
            <person name="Lindblad-Toh K."/>
            <person name="Llopart A."/>
            <person name="Long M."/>
            <person name="Low L."/>
            <person name="Lozovsky E."/>
            <person name="Lu J."/>
            <person name="Luo M."/>
            <person name="Machado C.A."/>
            <person name="Makalowski W."/>
            <person name="Marzo M."/>
            <person name="Matsuda M."/>
            <person name="Matzkin L."/>
            <person name="McAllister B."/>
            <person name="McBride C.S."/>
            <person name="McKernan B."/>
            <person name="McKernan K."/>
            <person name="Mendez-Lago M."/>
            <person name="Minx P."/>
            <person name="Mollenhauer M.U."/>
            <person name="Montooth K."/>
            <person name="Mount S.M."/>
            <person name="Mu X."/>
            <person name="Myers E."/>
            <person name="Negre B."/>
            <person name="Newfeld S."/>
            <person name="Nielsen R."/>
            <person name="Noor M.A."/>
            <person name="O'Grady P."/>
            <person name="Pachter L."/>
            <person name="Papaceit M."/>
            <person name="Parisi M.J."/>
            <person name="Parisi M."/>
            <person name="Parts L."/>
            <person name="Pedersen J.S."/>
            <person name="Pesole G."/>
            <person name="Phillippy A.M."/>
            <person name="Ponting C.P."/>
            <person name="Pop M."/>
            <person name="Porcelli D."/>
            <person name="Powell J.R."/>
            <person name="Prohaska S."/>
            <person name="Pruitt K."/>
            <person name="Puig M."/>
            <person name="Quesneville H."/>
            <person name="Ram K.R."/>
            <person name="Rand D."/>
            <person name="Rasmussen M.D."/>
            <person name="Reed L.K."/>
            <person name="Reenan R."/>
            <person name="Reily A."/>
            <person name="Remington K.A."/>
            <person name="Rieger T.T."/>
            <person name="Ritchie M.G."/>
            <person name="Robin C."/>
            <person name="Rogers Y.H."/>
            <person name="Rohde C."/>
            <person name="Rozas J."/>
            <person name="Rubenfield M.J."/>
            <person name="Ruiz A."/>
            <person name="Russo S."/>
            <person name="Salzberg S.L."/>
            <person name="Sanchez-Gracia A."/>
            <person name="Saranga D.J."/>
            <person name="Sato H."/>
            <person name="Schaeffer S.W."/>
            <person name="Schatz M.C."/>
            <person name="Schlenke T."/>
            <person name="Schwartz R."/>
            <person name="Segarra C."/>
            <person name="Singh R.S."/>
            <person name="Sirot L."/>
            <person name="Sirota M."/>
            <person name="Sisneros N.B."/>
            <person name="Smith C.D."/>
            <person name="Smith T.F."/>
            <person name="Spieth J."/>
            <person name="Stage D.E."/>
            <person name="Stark A."/>
            <person name="Stephan W."/>
            <person name="Strausberg R.L."/>
            <person name="Strempel S."/>
            <person name="Sturgill D."/>
            <person name="Sutton G."/>
            <person name="Sutton G.G."/>
            <person name="Tao W."/>
            <person name="Teichmann S."/>
            <person name="Tobari Y.N."/>
            <person name="Tomimura Y."/>
            <person name="Tsolas J.M."/>
            <person name="Valente V.L."/>
            <person name="Venter E."/>
            <person name="Venter J.C."/>
            <person name="Vicario S."/>
            <person name="Vieira F.G."/>
            <person name="Vilella A.J."/>
            <person name="Villasante A."/>
            <person name="Walenz B."/>
            <person name="Wang J."/>
            <person name="Wasserman M."/>
            <person name="Watts T."/>
            <person name="Wilson D."/>
            <person name="Wilson R.K."/>
            <person name="Wing R.A."/>
            <person name="Wolfner M.F."/>
            <person name="Wong A."/>
            <person name="Wong G.K."/>
            <person name="Wu C.I."/>
            <person name="Wu G."/>
            <person name="Yamamoto D."/>
            <person name="Yang H.P."/>
            <person name="Yang S.P."/>
            <person name="Yorke J.A."/>
            <person name="Yoshida K."/>
            <person name="Zdobnov E."/>
            <person name="Zhang P."/>
            <person name="Zhang Y."/>
            <person name="Zimin A.V."/>
            <person name="Baldwin J."/>
            <person name="Abdouelleil A."/>
            <person name="Abdulkadir J."/>
            <person name="Abebe A."/>
            <person name="Abera B."/>
            <person name="Abreu J."/>
            <person name="Acer S.C."/>
            <person name="Aftuck L."/>
            <person name="Alexander A."/>
            <person name="An P."/>
            <person name="Anderson E."/>
            <person name="Anderson S."/>
            <person name="Arachi H."/>
            <person name="Azer M."/>
            <person name="Bachantsang P."/>
            <person name="Barry A."/>
            <person name="Bayul T."/>
            <person name="Berlin A."/>
            <person name="Bessette D."/>
            <person name="Bloom T."/>
            <person name="Blye J."/>
            <person name="Boguslavskiy L."/>
            <person name="Bonnet C."/>
            <person name="Boukhgalter B."/>
            <person name="Bourzgui I."/>
            <person name="Brown A."/>
            <person name="Cahill P."/>
            <person name="Channer S."/>
            <person name="Cheshatsang Y."/>
            <person name="Chuda L."/>
            <person name="Citroen M."/>
            <person name="Collymore A."/>
            <person name="Cooke P."/>
            <person name="Costello M."/>
            <person name="D'Aco K."/>
            <person name="Daza R."/>
            <person name="De Haan G."/>
            <person name="DeGray S."/>
            <person name="DeMaso C."/>
            <person name="Dhargay N."/>
            <person name="Dooley K."/>
            <person name="Dooley E."/>
            <person name="Doricent M."/>
            <person name="Dorje P."/>
            <person name="Dorjee K."/>
            <person name="Dupes A."/>
            <person name="Elong R."/>
            <person name="Falk J."/>
            <person name="Farina A."/>
            <person name="Faro S."/>
            <person name="Ferguson D."/>
            <person name="Fisher S."/>
            <person name="Foley C.D."/>
            <person name="Franke A."/>
            <person name="Friedrich D."/>
            <person name="Gadbois L."/>
            <person name="Gearin G."/>
            <person name="Gearin C.R."/>
            <person name="Giannoukos G."/>
            <person name="Goode T."/>
            <person name="Graham J."/>
            <person name="Grandbois E."/>
            <person name="Grewal S."/>
            <person name="Gyaltsen K."/>
            <person name="Hafez N."/>
            <person name="Hagos B."/>
            <person name="Hall J."/>
            <person name="Henson C."/>
            <person name="Hollinger A."/>
            <person name="Honan T."/>
            <person name="Huard M.D."/>
            <person name="Hughes L."/>
            <person name="Hurhula B."/>
            <person name="Husby M.E."/>
            <person name="Kamat A."/>
            <person name="Kanga B."/>
            <person name="Kashin S."/>
            <person name="Khazanovich D."/>
            <person name="Kisner P."/>
            <person name="Lance K."/>
            <person name="Lara M."/>
            <person name="Lee W."/>
            <person name="Lennon N."/>
            <person name="Letendre F."/>
            <person name="LeVine R."/>
            <person name="Lipovsky A."/>
            <person name="Liu X."/>
            <person name="Liu J."/>
            <person name="Liu S."/>
            <person name="Lokyitsang T."/>
            <person name="Lokyitsang Y."/>
            <person name="Lubonja R."/>
            <person name="Lui A."/>
            <person name="MacDonald P."/>
            <person name="Magnisalis V."/>
            <person name="Maru K."/>
            <person name="Matthews C."/>
            <person name="McCusker W."/>
            <person name="McDonough S."/>
            <person name="Mehta T."/>
            <person name="Meldrim J."/>
            <person name="Meneus L."/>
            <person name="Mihai O."/>
            <person name="Mihalev A."/>
            <person name="Mihova T."/>
            <person name="Mittelman R."/>
            <person name="Mlenga V."/>
            <person name="Montmayeur A."/>
            <person name="Mulrain L."/>
            <person name="Navidi A."/>
            <person name="Naylor J."/>
            <person name="Negash T."/>
            <person name="Nguyen T."/>
            <person name="Nguyen N."/>
            <person name="Nicol R."/>
            <person name="Norbu C."/>
            <person name="Norbu N."/>
            <person name="Novod N."/>
            <person name="O'Neill B."/>
            <person name="Osman S."/>
            <person name="Markiewicz E."/>
            <person name="Oyono O.L."/>
            <person name="Patti C."/>
            <person name="Phunkhang P."/>
            <person name="Pierre F."/>
            <person name="Priest M."/>
            <person name="Raghuraman S."/>
            <person name="Rege F."/>
            <person name="Reyes R."/>
            <person name="Rise C."/>
            <person name="Rogov P."/>
            <person name="Ross K."/>
            <person name="Ryan E."/>
            <person name="Settipalli S."/>
            <person name="Shea T."/>
            <person name="Sherpa N."/>
            <person name="Shi L."/>
            <person name="Shih D."/>
            <person name="Sparrow T."/>
            <person name="Spaulding J."/>
            <person name="Stalker J."/>
            <person name="Stange-Thomann N."/>
            <person name="Stavropoulos S."/>
            <person name="Stone C."/>
            <person name="Strader C."/>
            <person name="Tesfaye S."/>
            <person name="Thomson T."/>
            <person name="Thoulutsang Y."/>
            <person name="Thoulutsang D."/>
            <person name="Topham K."/>
            <person name="Topping I."/>
            <person name="Tsamla T."/>
            <person name="Vassiliev H."/>
            <person name="Vo A."/>
            <person name="Wangchuk T."/>
            <person name="Wangdi T."/>
            <person name="Weiand M."/>
            <person name="Wilkinson J."/>
            <person name="Wilson A."/>
            <person name="Yadav S."/>
            <person name="Young G."/>
            <person name="Yu Q."/>
            <person name="Zembek L."/>
            <person name="Zhong D."/>
            <person name="Zimmer A."/>
            <person name="Zwirko Z."/>
            <person name="Jaffe D.B."/>
            <person name="Alvarez P."/>
            <person name="Brockman W."/>
            <person name="Butler J."/>
            <person name="Chin C."/>
            <person name="Gnerre S."/>
            <person name="Grabherr M."/>
            <person name="Kleber M."/>
            <person name="Mauceli E."/>
            <person name="MacCallum I."/>
        </authorList>
    </citation>
    <scope>NUCLEOTIDE SEQUENCE [LARGE SCALE GENOMIC DNA]</scope>
    <source>
        <strain evidence="14">Tucson 15010-1051.87</strain>
    </source>
</reference>
<evidence type="ECO:0000256" key="7">
    <source>
        <dbReference type="ARBA" id="ARBA00022833"/>
    </source>
</evidence>
<dbReference type="PANTHER" id="PTHR12420:SF42">
    <property type="entry name" value="G2_M PHASE-SPECIFIC E3 UBIQUITIN-PROTEIN LIGASE"/>
    <property type="match status" value="1"/>
</dbReference>
<evidence type="ECO:0000256" key="6">
    <source>
        <dbReference type="ARBA" id="ARBA00022786"/>
    </source>
</evidence>
<evidence type="ECO:0000256" key="1">
    <source>
        <dbReference type="ARBA" id="ARBA00004123"/>
    </source>
</evidence>
<evidence type="ECO:0000256" key="4">
    <source>
        <dbReference type="ARBA" id="ARBA00022723"/>
    </source>
</evidence>
<sequence length="537" mass="60748">MGKCTLCRSSTDDELRLGKFHSRGKIDVHENCLYLSSNLVQRGNGSNDILNFTVKDIQAESERTKCLFCCYCHKAGANIGCCKPGCRKAFHTPCGLNNGSQNQYVGTYKSFCNIHIESYTERPKARERCVICFELLVKPGNTFSCTKYMHGKCCNNGWYHKDCLQHYANSAGYFFKCPLCNDTERFRSVAYWGITVPDRDASWEENDAFADQLVVPTQCTAQNCIRAGGREGSTLTMFYCVLCGSNPMHTECTNLNNETYRCNDCSVVPYNPSMYETDESDVDVKDDDEDDDNDDDDLDPLEIFASMGTAAVGGTTTCQLNRALPQSSNIKYTIADSDSESDFDWNNFPSRSSRCTNEKENVTRANAIIPTTTRPNTNRTLRNTAPLRTRNRQTLPSDDGHHNGAQRTRSSLYAESRHNKDAEPLGCRTRSRSRQNIARLSADEVELGDKFNGEPIAQRTRNSPCAIQRDTPTLISCRRSRRRSIAGQNLNRGTPFAIRYIMCGESDTRSFPQVMTERVLYPQDYCESFIYQYHLRT</sequence>
<dbReference type="FunCoup" id="B4M2D9">
    <property type="interactions" value="258"/>
</dbReference>
<evidence type="ECO:0000313" key="14">
    <source>
        <dbReference type="Proteomes" id="UP000008792"/>
    </source>
</evidence>
<keyword evidence="14" id="KW-1185">Reference proteome</keyword>
<proteinExistence type="predicted"/>
<evidence type="ECO:0000256" key="5">
    <source>
        <dbReference type="ARBA" id="ARBA00022771"/>
    </source>
</evidence>
<organism evidence="13 14">
    <name type="scientific">Drosophila virilis</name>
    <name type="common">Fruit fly</name>
    <dbReference type="NCBI Taxonomy" id="7244"/>
    <lineage>
        <taxon>Eukaryota</taxon>
        <taxon>Metazoa</taxon>
        <taxon>Ecdysozoa</taxon>
        <taxon>Arthropoda</taxon>
        <taxon>Hexapoda</taxon>
        <taxon>Insecta</taxon>
        <taxon>Pterygota</taxon>
        <taxon>Neoptera</taxon>
        <taxon>Endopterygota</taxon>
        <taxon>Diptera</taxon>
        <taxon>Brachycera</taxon>
        <taxon>Muscomorpha</taxon>
        <taxon>Ephydroidea</taxon>
        <taxon>Drosophilidae</taxon>
        <taxon>Drosophila</taxon>
    </lineage>
</organism>
<dbReference type="OMA" id="DAYADQM"/>
<evidence type="ECO:0000256" key="3">
    <source>
        <dbReference type="ARBA" id="ARBA00022679"/>
    </source>
</evidence>
<dbReference type="Pfam" id="PF26054">
    <property type="entry name" value="PHD_G2E3"/>
    <property type="match status" value="1"/>
</dbReference>
<keyword evidence="6" id="KW-0833">Ubl conjugation pathway</keyword>
<dbReference type="InParanoid" id="B4M2D9"/>
<evidence type="ECO:0008006" key="15">
    <source>
        <dbReference type="Google" id="ProtNLM"/>
    </source>
</evidence>
<keyword evidence="4" id="KW-0479">Metal-binding</keyword>
<dbReference type="InterPro" id="IPR059102">
    <property type="entry name" value="PHD_PHF7/G2E3-like"/>
</dbReference>